<comment type="caution">
    <text evidence="1">The sequence shown here is derived from an EMBL/GenBank/DDBJ whole genome shotgun (WGS) entry which is preliminary data.</text>
</comment>
<dbReference type="SUPFAM" id="SSF82771">
    <property type="entry name" value="GIY-YIG endonuclease"/>
    <property type="match status" value="1"/>
</dbReference>
<dbReference type="Gene3D" id="3.40.1440.10">
    <property type="entry name" value="GIY-YIG endonuclease"/>
    <property type="match status" value="1"/>
</dbReference>
<accession>A0A8S4S8V4</accession>
<dbReference type="AlphaFoldDB" id="A0A8S4S8V4"/>
<organism evidence="1 2">
    <name type="scientific">Pararge aegeria aegeria</name>
    <dbReference type="NCBI Taxonomy" id="348720"/>
    <lineage>
        <taxon>Eukaryota</taxon>
        <taxon>Metazoa</taxon>
        <taxon>Ecdysozoa</taxon>
        <taxon>Arthropoda</taxon>
        <taxon>Hexapoda</taxon>
        <taxon>Insecta</taxon>
        <taxon>Pterygota</taxon>
        <taxon>Neoptera</taxon>
        <taxon>Endopterygota</taxon>
        <taxon>Lepidoptera</taxon>
        <taxon>Glossata</taxon>
        <taxon>Ditrysia</taxon>
        <taxon>Papilionoidea</taxon>
        <taxon>Nymphalidae</taxon>
        <taxon>Satyrinae</taxon>
        <taxon>Satyrini</taxon>
        <taxon>Parargina</taxon>
        <taxon>Pararge</taxon>
    </lineage>
</organism>
<evidence type="ECO:0000313" key="1">
    <source>
        <dbReference type="EMBL" id="CAH2251078.1"/>
    </source>
</evidence>
<proteinExistence type="predicted"/>
<protein>
    <submittedName>
        <fullName evidence="1">Jg11803 protein</fullName>
    </submittedName>
</protein>
<gene>
    <name evidence="1" type="primary">jg11803</name>
    <name evidence="1" type="ORF">PAEG_LOCUS22165</name>
</gene>
<dbReference type="OrthoDB" id="6782675at2759"/>
<sequence>MAYLPFVRGVTDTIGRLLKQRYDIKTVFTPLQKIAHLMRSPKDRLPYQCPGVYKIDCSCGSSYIGQTKRSIATRVTGHIKAVRDNETQKSAIAEHILQGGTQHWIELHDPTQTQVLSTVWRSHLSEDGFKLASVWPSEMFLKYRQKEHESG</sequence>
<reference evidence="1" key="1">
    <citation type="submission" date="2022-03" db="EMBL/GenBank/DDBJ databases">
        <authorList>
            <person name="Lindestad O."/>
        </authorList>
    </citation>
    <scope>NUCLEOTIDE SEQUENCE</scope>
</reference>
<evidence type="ECO:0000313" key="2">
    <source>
        <dbReference type="Proteomes" id="UP000838756"/>
    </source>
</evidence>
<dbReference type="EMBL" id="CAKXAJ010026019">
    <property type="protein sequence ID" value="CAH2251078.1"/>
    <property type="molecule type" value="Genomic_DNA"/>
</dbReference>
<keyword evidence="2" id="KW-1185">Reference proteome</keyword>
<dbReference type="Proteomes" id="UP000838756">
    <property type="component" value="Unassembled WGS sequence"/>
</dbReference>
<dbReference type="InterPro" id="IPR035901">
    <property type="entry name" value="GIY-YIG_endonuc_sf"/>
</dbReference>
<name>A0A8S4S8V4_9NEOP</name>